<protein>
    <submittedName>
        <fullName evidence="5">ABC transporter ATP-binding protein</fullName>
    </submittedName>
</protein>
<dbReference type="PANTHER" id="PTHR42939">
    <property type="entry name" value="ABC TRANSPORTER ATP-BINDING PROTEIN ALBC-RELATED"/>
    <property type="match status" value="1"/>
</dbReference>
<evidence type="ECO:0000259" key="4">
    <source>
        <dbReference type="PROSITE" id="PS50893"/>
    </source>
</evidence>
<dbReference type="InterPro" id="IPR003593">
    <property type="entry name" value="AAA+_ATPase"/>
</dbReference>
<dbReference type="SMART" id="SM00382">
    <property type="entry name" value="AAA"/>
    <property type="match status" value="1"/>
</dbReference>
<accession>A0AAU9D6N3</accession>
<evidence type="ECO:0000256" key="1">
    <source>
        <dbReference type="ARBA" id="ARBA00022448"/>
    </source>
</evidence>
<dbReference type="SUPFAM" id="SSF52540">
    <property type="entry name" value="P-loop containing nucleoside triphosphate hydrolases"/>
    <property type="match status" value="1"/>
</dbReference>
<dbReference type="Gene3D" id="3.40.50.300">
    <property type="entry name" value="P-loop containing nucleotide triphosphate hydrolases"/>
    <property type="match status" value="1"/>
</dbReference>
<reference evidence="5 6" key="1">
    <citation type="journal article" date="2023" name="Microbiol. Spectr.">
        <title>Symbiosis of Carpenter Bees with Uncharacterized Lactic Acid Bacteria Showing NAD Auxotrophy.</title>
        <authorList>
            <person name="Kawasaki S."/>
            <person name="Ozawa K."/>
            <person name="Mori T."/>
            <person name="Yamamoto A."/>
            <person name="Ito M."/>
            <person name="Ohkuma M."/>
            <person name="Sakamoto M."/>
            <person name="Matsutani M."/>
        </authorList>
    </citation>
    <scope>NUCLEOTIDE SEQUENCE [LARGE SCALE GENOMIC DNA]</scope>
    <source>
        <strain evidence="5 6">KimC2</strain>
    </source>
</reference>
<evidence type="ECO:0000313" key="5">
    <source>
        <dbReference type="EMBL" id="BDR56402.1"/>
    </source>
</evidence>
<keyword evidence="2" id="KW-0547">Nucleotide-binding</keyword>
<sequence>MSLKLLHVSGGYSNLLIIRDISFEIKKGEVLALIGLNGAGKSTTIKHILGLLTPASGEITIDGLSIKEDFSNYESKIAYVPEQPIFYQQLTLKEHLDLVMEVYHSNDKETKERADNLLEMFRLSDKLDWLPVHFSKGMQQKMMLTSAFMLDPELIIIDEPFVGLDPVAIDDLLHLIKQRKDEGKSILMSTHILANAQDLADKFVLLNRGRIKAQGNLQEIGQTVGMENASLEEIYLKVAKSENSK</sequence>
<name>A0AAU9D6N3_9LACO</name>
<dbReference type="PROSITE" id="PS50893">
    <property type="entry name" value="ABC_TRANSPORTER_2"/>
    <property type="match status" value="1"/>
</dbReference>
<dbReference type="KEGG" id="xak:KIMC2_09640"/>
<dbReference type="Proteomes" id="UP001321804">
    <property type="component" value="Chromosome"/>
</dbReference>
<dbReference type="EMBL" id="AP026801">
    <property type="protein sequence ID" value="BDR56402.1"/>
    <property type="molecule type" value="Genomic_DNA"/>
</dbReference>
<dbReference type="InterPro" id="IPR027417">
    <property type="entry name" value="P-loop_NTPase"/>
</dbReference>
<proteinExistence type="predicted"/>
<evidence type="ECO:0000313" key="6">
    <source>
        <dbReference type="Proteomes" id="UP001321804"/>
    </source>
</evidence>
<keyword evidence="3 5" id="KW-0067">ATP-binding</keyword>
<dbReference type="AlphaFoldDB" id="A0AAU9D6N3"/>
<dbReference type="Pfam" id="PF00005">
    <property type="entry name" value="ABC_tran"/>
    <property type="match status" value="1"/>
</dbReference>
<evidence type="ECO:0000256" key="3">
    <source>
        <dbReference type="ARBA" id="ARBA00022840"/>
    </source>
</evidence>
<dbReference type="InterPro" id="IPR003439">
    <property type="entry name" value="ABC_transporter-like_ATP-bd"/>
</dbReference>
<dbReference type="InterPro" id="IPR051782">
    <property type="entry name" value="ABC_Transporter_VariousFunc"/>
</dbReference>
<organism evidence="5 6">
    <name type="scientific">Xylocopilactobacillus apis</name>
    <dbReference type="NCBI Taxonomy" id="2932183"/>
    <lineage>
        <taxon>Bacteria</taxon>
        <taxon>Bacillati</taxon>
        <taxon>Bacillota</taxon>
        <taxon>Bacilli</taxon>
        <taxon>Lactobacillales</taxon>
        <taxon>Lactobacillaceae</taxon>
        <taxon>Xylocopilactobacillus</taxon>
    </lineage>
</organism>
<dbReference type="CDD" id="cd03230">
    <property type="entry name" value="ABC_DR_subfamily_A"/>
    <property type="match status" value="1"/>
</dbReference>
<keyword evidence="1" id="KW-0813">Transport</keyword>
<feature type="domain" description="ABC transporter" evidence="4">
    <location>
        <begin position="3"/>
        <end position="233"/>
    </location>
</feature>
<dbReference type="GO" id="GO:0016887">
    <property type="term" value="F:ATP hydrolysis activity"/>
    <property type="evidence" value="ECO:0007669"/>
    <property type="project" value="InterPro"/>
</dbReference>
<evidence type="ECO:0000256" key="2">
    <source>
        <dbReference type="ARBA" id="ARBA00022741"/>
    </source>
</evidence>
<dbReference type="GO" id="GO:0005524">
    <property type="term" value="F:ATP binding"/>
    <property type="evidence" value="ECO:0007669"/>
    <property type="project" value="UniProtKB-KW"/>
</dbReference>
<dbReference type="PANTHER" id="PTHR42939:SF5">
    <property type="entry name" value="ABC-TYPE TRANSPORTER ATP-BINDING PROTEIN ECSA"/>
    <property type="match status" value="1"/>
</dbReference>
<keyword evidence="6" id="KW-1185">Reference proteome</keyword>
<dbReference type="RefSeq" id="WP_317698329.1">
    <property type="nucleotide sequence ID" value="NZ_AP026801.1"/>
</dbReference>
<gene>
    <name evidence="5" type="ORF">KIMC2_09640</name>
</gene>